<dbReference type="PANTHER" id="PTHR23403:SF1">
    <property type="entry name" value="TREHALASE"/>
    <property type="match status" value="1"/>
</dbReference>
<dbReference type="PRINTS" id="PR00744">
    <property type="entry name" value="GLHYDRLASE37"/>
</dbReference>
<protein>
    <recommendedName>
        <fullName evidence="2">Trehalase</fullName>
        <ecNumber evidence="2">3.2.1.28</ecNumber>
    </recommendedName>
    <alternativeName>
        <fullName evidence="2">Alpha-trehalose glucohydrolase</fullName>
    </alternativeName>
</protein>
<evidence type="ECO:0000256" key="1">
    <source>
        <dbReference type="ARBA" id="ARBA00005615"/>
    </source>
</evidence>
<dbReference type="SUPFAM" id="SSF48208">
    <property type="entry name" value="Six-hairpin glycosidases"/>
    <property type="match status" value="1"/>
</dbReference>
<dbReference type="EMBL" id="JAYWIO010000002">
    <property type="protein sequence ID" value="KAK7282054.1"/>
    <property type="molecule type" value="Genomic_DNA"/>
</dbReference>
<dbReference type="EC" id="3.2.1.28" evidence="2"/>
<dbReference type="InterPro" id="IPR008928">
    <property type="entry name" value="6-hairpin_glycosidase_sf"/>
</dbReference>
<comment type="similarity">
    <text evidence="1 2">Belongs to the glycosyl hydrolase 37 family.</text>
</comment>
<keyword evidence="2" id="KW-0326">Glycosidase</keyword>
<reference evidence="3 4" key="1">
    <citation type="submission" date="2024-01" db="EMBL/GenBank/DDBJ databases">
        <title>The genomes of 5 underutilized Papilionoideae crops provide insights into root nodulation and disease resistanc.</title>
        <authorList>
            <person name="Yuan L."/>
        </authorList>
    </citation>
    <scope>NUCLEOTIDE SEQUENCE [LARGE SCALE GENOMIC DNA]</scope>
    <source>
        <strain evidence="3">ZHUSHIDOU_FW_LH</strain>
        <tissue evidence="3">Leaf</tissue>
    </source>
</reference>
<dbReference type="AlphaFoldDB" id="A0AAN9IK38"/>
<dbReference type="GO" id="GO:0004555">
    <property type="term" value="F:alpha,alpha-trehalase activity"/>
    <property type="evidence" value="ECO:0007669"/>
    <property type="project" value="UniProtKB-EC"/>
</dbReference>
<keyword evidence="2" id="KW-0378">Hydrolase</keyword>
<dbReference type="InterPro" id="IPR012341">
    <property type="entry name" value="6hp_glycosidase-like_sf"/>
</dbReference>
<proteinExistence type="inferred from homology"/>
<evidence type="ECO:0000313" key="3">
    <source>
        <dbReference type="EMBL" id="KAK7282054.1"/>
    </source>
</evidence>
<comment type="caution">
    <text evidence="3">The sequence shown here is derived from an EMBL/GenBank/DDBJ whole genome shotgun (WGS) entry which is preliminary data.</text>
</comment>
<evidence type="ECO:0000313" key="4">
    <source>
        <dbReference type="Proteomes" id="UP001372338"/>
    </source>
</evidence>
<dbReference type="PANTHER" id="PTHR23403">
    <property type="entry name" value="TREHALASE"/>
    <property type="match status" value="1"/>
</dbReference>
<comment type="catalytic activity">
    <reaction evidence="2">
        <text>alpha,alpha-trehalose + H2O = alpha-D-glucose + beta-D-glucose</text>
        <dbReference type="Rhea" id="RHEA:32675"/>
        <dbReference type="ChEBI" id="CHEBI:15377"/>
        <dbReference type="ChEBI" id="CHEBI:15903"/>
        <dbReference type="ChEBI" id="CHEBI:16551"/>
        <dbReference type="ChEBI" id="CHEBI:17925"/>
        <dbReference type="EC" id="3.2.1.28"/>
    </reaction>
</comment>
<dbReference type="Proteomes" id="UP001372338">
    <property type="component" value="Unassembled WGS sequence"/>
</dbReference>
<sequence length="100" mass="11489">MDKESASKFLNVSKKQQFYCDLASTAESGWDFNRRWMRDPPDFTTLATTSVIPVDLNAFLLGMELNIAFFAKVTGDNSKAEHFLEIYDVRKKAMNSILWN</sequence>
<organism evidence="3 4">
    <name type="scientific">Crotalaria pallida</name>
    <name type="common">Smooth rattlebox</name>
    <name type="synonym">Crotalaria striata</name>
    <dbReference type="NCBI Taxonomy" id="3830"/>
    <lineage>
        <taxon>Eukaryota</taxon>
        <taxon>Viridiplantae</taxon>
        <taxon>Streptophyta</taxon>
        <taxon>Embryophyta</taxon>
        <taxon>Tracheophyta</taxon>
        <taxon>Spermatophyta</taxon>
        <taxon>Magnoliopsida</taxon>
        <taxon>eudicotyledons</taxon>
        <taxon>Gunneridae</taxon>
        <taxon>Pentapetalae</taxon>
        <taxon>rosids</taxon>
        <taxon>fabids</taxon>
        <taxon>Fabales</taxon>
        <taxon>Fabaceae</taxon>
        <taxon>Papilionoideae</taxon>
        <taxon>50 kb inversion clade</taxon>
        <taxon>genistoids sensu lato</taxon>
        <taxon>core genistoids</taxon>
        <taxon>Crotalarieae</taxon>
        <taxon>Crotalaria</taxon>
    </lineage>
</organism>
<dbReference type="InterPro" id="IPR001661">
    <property type="entry name" value="Glyco_hydro_37"/>
</dbReference>
<evidence type="ECO:0000256" key="2">
    <source>
        <dbReference type="RuleBase" id="RU361180"/>
    </source>
</evidence>
<dbReference type="Gene3D" id="1.50.10.10">
    <property type="match status" value="1"/>
</dbReference>
<accession>A0AAN9IK38</accession>
<dbReference type="GO" id="GO:0005993">
    <property type="term" value="P:trehalose catabolic process"/>
    <property type="evidence" value="ECO:0007669"/>
    <property type="project" value="TreeGrafter"/>
</dbReference>
<dbReference type="Pfam" id="PF01204">
    <property type="entry name" value="Trehalase"/>
    <property type="match status" value="1"/>
</dbReference>
<keyword evidence="4" id="KW-1185">Reference proteome</keyword>
<name>A0AAN9IK38_CROPI</name>
<gene>
    <name evidence="3" type="ORF">RIF29_10556</name>
</gene>